<evidence type="ECO:0000313" key="3">
    <source>
        <dbReference type="Proteomes" id="UP001491310"/>
    </source>
</evidence>
<name>A0ABR2YYP6_9CHLO</name>
<proteinExistence type="predicted"/>
<gene>
    <name evidence="2" type="ORF">WJX75_006572</name>
</gene>
<feature type="transmembrane region" description="Helical" evidence="1">
    <location>
        <begin position="71"/>
        <end position="90"/>
    </location>
</feature>
<dbReference type="Proteomes" id="UP001491310">
    <property type="component" value="Unassembled WGS sequence"/>
</dbReference>
<feature type="transmembrane region" description="Helical" evidence="1">
    <location>
        <begin position="219"/>
        <end position="238"/>
    </location>
</feature>
<organism evidence="2 3">
    <name type="scientific">Coccomyxa subellipsoidea</name>
    <dbReference type="NCBI Taxonomy" id="248742"/>
    <lineage>
        <taxon>Eukaryota</taxon>
        <taxon>Viridiplantae</taxon>
        <taxon>Chlorophyta</taxon>
        <taxon>core chlorophytes</taxon>
        <taxon>Trebouxiophyceae</taxon>
        <taxon>Trebouxiophyceae incertae sedis</taxon>
        <taxon>Coccomyxaceae</taxon>
        <taxon>Coccomyxa</taxon>
    </lineage>
</organism>
<dbReference type="EMBL" id="JALJOT010000003">
    <property type="protein sequence ID" value="KAK9916754.1"/>
    <property type="molecule type" value="Genomic_DNA"/>
</dbReference>
<evidence type="ECO:0000313" key="2">
    <source>
        <dbReference type="EMBL" id="KAK9916754.1"/>
    </source>
</evidence>
<keyword evidence="1" id="KW-1133">Transmembrane helix</keyword>
<protein>
    <submittedName>
        <fullName evidence="2">Uncharacterized protein</fullName>
    </submittedName>
</protein>
<keyword evidence="3" id="KW-1185">Reference proteome</keyword>
<feature type="transmembrane region" description="Helical" evidence="1">
    <location>
        <begin position="166"/>
        <end position="186"/>
    </location>
</feature>
<comment type="caution">
    <text evidence="2">The sequence shown here is derived from an EMBL/GenBank/DDBJ whole genome shotgun (WGS) entry which is preliminary data.</text>
</comment>
<keyword evidence="1" id="KW-0812">Transmembrane</keyword>
<sequence>MSHKRLLEDQQFSVERGVATSCITVQHLLVAAKSTTLVQIRYMLGLQKLAFRDAGLETCFRNHWTASSRTLLNLLSLLTLILWAVATWNVHTHCAWSRFLCRTLEVVCICGVATHAYIQYQLRRHPRWNVDELNKAYALIMDLAASMMFILLLEDLKEVPGGTHDWMYSCHGWAILFLQVTTVSAFHLHLLNLLAYCFVEAFLAHEFGWSAFVRGGLRHLVAVVTLCGVLPLAINATIETQSRRDFLRRNRGHPAARQEWLCPY</sequence>
<feature type="transmembrane region" description="Helical" evidence="1">
    <location>
        <begin position="136"/>
        <end position="154"/>
    </location>
</feature>
<keyword evidence="1" id="KW-0472">Membrane</keyword>
<reference evidence="2 3" key="1">
    <citation type="journal article" date="2024" name="Nat. Commun.">
        <title>Phylogenomics reveals the evolutionary origins of lichenization in chlorophyte algae.</title>
        <authorList>
            <person name="Puginier C."/>
            <person name="Libourel C."/>
            <person name="Otte J."/>
            <person name="Skaloud P."/>
            <person name="Haon M."/>
            <person name="Grisel S."/>
            <person name="Petersen M."/>
            <person name="Berrin J.G."/>
            <person name="Delaux P.M."/>
            <person name="Dal Grande F."/>
            <person name="Keller J."/>
        </authorList>
    </citation>
    <scope>NUCLEOTIDE SEQUENCE [LARGE SCALE GENOMIC DNA]</scope>
    <source>
        <strain evidence="2 3">SAG 216-7</strain>
    </source>
</reference>
<accession>A0ABR2YYP6</accession>
<evidence type="ECO:0000256" key="1">
    <source>
        <dbReference type="SAM" id="Phobius"/>
    </source>
</evidence>